<dbReference type="Proteomes" id="UP000184048">
    <property type="component" value="Unassembled WGS sequence"/>
</dbReference>
<dbReference type="InterPro" id="IPR028973">
    <property type="entry name" value="PhnB-like"/>
</dbReference>
<evidence type="ECO:0000313" key="2">
    <source>
        <dbReference type="EMBL" id="SHE89349.1"/>
    </source>
</evidence>
<dbReference type="AlphaFoldDB" id="A0A1M4X768"/>
<sequence>MALINPYIHFNGNAEEAFTFYKTVFGGEFSKVMRYKDLASSEFQIPENDANRLMHIALPIRKSNMLMGSDVLEVMGTVTEHDNRNTISISAESREEADKLFKGLSEGGKVEMPMADGPLGFYFGMFADKYGIQWMVNFDPENNWQN</sequence>
<dbReference type="InterPro" id="IPR029068">
    <property type="entry name" value="Glyas_Bleomycin-R_OHBP_Dase"/>
</dbReference>
<dbReference type="Pfam" id="PF06983">
    <property type="entry name" value="3-dmu-9_3-mt"/>
    <property type="match status" value="1"/>
</dbReference>
<dbReference type="SUPFAM" id="SSF54593">
    <property type="entry name" value="Glyoxalase/Bleomycin resistance protein/Dihydroxybiphenyl dioxygenase"/>
    <property type="match status" value="1"/>
</dbReference>
<dbReference type="OrthoDB" id="9795306at2"/>
<dbReference type="Gene3D" id="3.10.180.10">
    <property type="entry name" value="2,3-Dihydroxybiphenyl 1,2-Dioxygenase, domain 1"/>
    <property type="match status" value="1"/>
</dbReference>
<dbReference type="EMBL" id="FQUU01000004">
    <property type="protein sequence ID" value="SHE89349.1"/>
    <property type="molecule type" value="Genomic_DNA"/>
</dbReference>
<dbReference type="PANTHER" id="PTHR33990:SF1">
    <property type="entry name" value="PROTEIN YJDN"/>
    <property type="match status" value="1"/>
</dbReference>
<gene>
    <name evidence="2" type="ORF">SAMN02745131_01364</name>
</gene>
<feature type="domain" description="PhnB-like" evidence="1">
    <location>
        <begin position="4"/>
        <end position="136"/>
    </location>
</feature>
<organism evidence="2 3">
    <name type="scientific">Flavisolibacter ginsengisoli DSM 18119</name>
    <dbReference type="NCBI Taxonomy" id="1121884"/>
    <lineage>
        <taxon>Bacteria</taxon>
        <taxon>Pseudomonadati</taxon>
        <taxon>Bacteroidota</taxon>
        <taxon>Chitinophagia</taxon>
        <taxon>Chitinophagales</taxon>
        <taxon>Chitinophagaceae</taxon>
        <taxon>Flavisolibacter</taxon>
    </lineage>
</organism>
<keyword evidence="3" id="KW-1185">Reference proteome</keyword>
<proteinExistence type="predicted"/>
<name>A0A1M4X768_9BACT</name>
<evidence type="ECO:0000313" key="3">
    <source>
        <dbReference type="Proteomes" id="UP000184048"/>
    </source>
</evidence>
<evidence type="ECO:0000259" key="1">
    <source>
        <dbReference type="Pfam" id="PF06983"/>
    </source>
</evidence>
<accession>A0A1M4X768</accession>
<dbReference type="CDD" id="cd06588">
    <property type="entry name" value="PhnB_like"/>
    <property type="match status" value="1"/>
</dbReference>
<protein>
    <submittedName>
        <fullName evidence="2">PhnB protein</fullName>
    </submittedName>
</protein>
<dbReference type="PANTHER" id="PTHR33990">
    <property type="entry name" value="PROTEIN YJDN-RELATED"/>
    <property type="match status" value="1"/>
</dbReference>
<dbReference type="STRING" id="1121884.SAMN02745131_01364"/>
<dbReference type="RefSeq" id="WP_072834575.1">
    <property type="nucleotide sequence ID" value="NZ_FQUU01000004.1"/>
</dbReference>
<reference evidence="2 3" key="1">
    <citation type="submission" date="2016-11" db="EMBL/GenBank/DDBJ databases">
        <authorList>
            <person name="Jaros S."/>
            <person name="Januszkiewicz K."/>
            <person name="Wedrychowicz H."/>
        </authorList>
    </citation>
    <scope>NUCLEOTIDE SEQUENCE [LARGE SCALE GENOMIC DNA]</scope>
    <source>
        <strain evidence="2 3">DSM 18119</strain>
    </source>
</reference>